<keyword evidence="3" id="KW-1185">Reference proteome</keyword>
<dbReference type="NCBIfam" id="NF038116">
    <property type="entry name" value="Sden1266_dom"/>
    <property type="match status" value="1"/>
</dbReference>
<dbReference type="RefSeq" id="WP_305976588.1">
    <property type="nucleotide sequence ID" value="NZ_JAPJDY010000003.1"/>
</dbReference>
<evidence type="ECO:0000313" key="2">
    <source>
        <dbReference type="EMBL" id="MDP5137183.1"/>
    </source>
</evidence>
<sequence length="217" mass="24358">MKNIYLALLSFALLLMVQTANANNSVTTERHNSAKKISRTVAKQTEAANQAYQSHVWFHSIDIFLSGDINANGYYHRLEVEFDADTSQPYQQVFAEFTLLPTYGGERVFYTSSVFELYRDSPDDWLAIDTVLENQFNPDDYLLTVRLFDASTGYLLTEISGFDNANLDYIPLEDYNHDSYLPPPTVEVSAGTTGISVLLALCLVLINRSRQTASGAK</sequence>
<dbReference type="EMBL" id="JAPJDZ010000040">
    <property type="protein sequence ID" value="MDP5137183.1"/>
    <property type="molecule type" value="Genomic_DNA"/>
</dbReference>
<proteinExistence type="predicted"/>
<protein>
    <submittedName>
        <fullName evidence="2">Choice-of-anchor H family protein</fullName>
    </submittedName>
</protein>
<evidence type="ECO:0000313" key="3">
    <source>
        <dbReference type="Proteomes" id="UP001231109"/>
    </source>
</evidence>
<keyword evidence="1" id="KW-0732">Signal</keyword>
<gene>
    <name evidence="2" type="ORF">ORJ04_14610</name>
</gene>
<feature type="chain" id="PRO_5047414087" evidence="1">
    <location>
        <begin position="23"/>
        <end position="217"/>
    </location>
</feature>
<dbReference type="Proteomes" id="UP001231109">
    <property type="component" value="Unassembled WGS sequence"/>
</dbReference>
<organism evidence="2 3">
    <name type="scientific">Rheinheimera baltica</name>
    <dbReference type="NCBI Taxonomy" id="67576"/>
    <lineage>
        <taxon>Bacteria</taxon>
        <taxon>Pseudomonadati</taxon>
        <taxon>Pseudomonadota</taxon>
        <taxon>Gammaproteobacteria</taxon>
        <taxon>Chromatiales</taxon>
        <taxon>Chromatiaceae</taxon>
        <taxon>Rheinheimera</taxon>
    </lineage>
</organism>
<accession>A0ABT9I1B4</accession>
<reference evidence="2 3" key="1">
    <citation type="submission" date="2022-11" db="EMBL/GenBank/DDBJ databases">
        <title>Viruses from the air-sea interface of a natural surface slick.</title>
        <authorList>
            <person name="Rahlff J."/>
            <person name="Holmfeldt K."/>
        </authorList>
    </citation>
    <scope>NUCLEOTIDE SEQUENCE [LARGE SCALE GENOMIC DNA]</scope>
    <source>
        <strain evidence="2 3">SMS4</strain>
    </source>
</reference>
<evidence type="ECO:0000256" key="1">
    <source>
        <dbReference type="SAM" id="SignalP"/>
    </source>
</evidence>
<feature type="signal peptide" evidence="1">
    <location>
        <begin position="1"/>
        <end position="22"/>
    </location>
</feature>
<comment type="caution">
    <text evidence="2">The sequence shown here is derived from an EMBL/GenBank/DDBJ whole genome shotgun (WGS) entry which is preliminary data.</text>
</comment>
<name>A0ABT9I1B4_9GAMM</name>